<reference evidence="3" key="1">
    <citation type="journal article" date="2011" name="Nature">
        <title>Genome sequence and analysis of the tuber crop potato.</title>
        <authorList>
            <consortium name="The Potato Genome Sequencing Consortium"/>
        </authorList>
    </citation>
    <scope>NUCLEOTIDE SEQUENCE [LARGE SCALE GENOMIC DNA]</scope>
    <source>
        <strain evidence="3">cv. DM1-3 516 R44</strain>
    </source>
</reference>
<evidence type="ECO:0000313" key="3">
    <source>
        <dbReference type="Proteomes" id="UP000011115"/>
    </source>
</evidence>
<feature type="region of interest" description="Disordered" evidence="1">
    <location>
        <begin position="17"/>
        <end position="46"/>
    </location>
</feature>
<dbReference type="HOGENOM" id="CLU_055921_1_0_1"/>
<accession>M1DC48</accession>
<name>M1DC48_SOLTU</name>
<feature type="compositionally biased region" description="Basic residues" evidence="1">
    <location>
        <begin position="21"/>
        <end position="33"/>
    </location>
</feature>
<dbReference type="EnsemblPlants" id="PGSC0003DMT400086611">
    <property type="protein sequence ID" value="PGSC0003DMT400086611"/>
    <property type="gene ID" value="PGSC0003DMG400036182"/>
</dbReference>
<evidence type="ECO:0000313" key="2">
    <source>
        <dbReference type="EnsemblPlants" id="PGSC0003DMT400086611"/>
    </source>
</evidence>
<keyword evidence="3" id="KW-1185">Reference proteome</keyword>
<dbReference type="PaxDb" id="4113-PGSC0003DMT400086611"/>
<dbReference type="Gramene" id="PGSC0003DMT400086611">
    <property type="protein sequence ID" value="PGSC0003DMT400086611"/>
    <property type="gene ID" value="PGSC0003DMG400036182"/>
</dbReference>
<organism evidence="2 3">
    <name type="scientific">Solanum tuberosum</name>
    <name type="common">Potato</name>
    <dbReference type="NCBI Taxonomy" id="4113"/>
    <lineage>
        <taxon>Eukaryota</taxon>
        <taxon>Viridiplantae</taxon>
        <taxon>Streptophyta</taxon>
        <taxon>Embryophyta</taxon>
        <taxon>Tracheophyta</taxon>
        <taxon>Spermatophyta</taxon>
        <taxon>Magnoliopsida</taxon>
        <taxon>eudicotyledons</taxon>
        <taxon>Gunneridae</taxon>
        <taxon>Pentapetalae</taxon>
        <taxon>asterids</taxon>
        <taxon>lamiids</taxon>
        <taxon>Solanales</taxon>
        <taxon>Solanaceae</taxon>
        <taxon>Solanoideae</taxon>
        <taxon>Solaneae</taxon>
        <taxon>Solanum</taxon>
    </lineage>
</organism>
<evidence type="ECO:0000256" key="1">
    <source>
        <dbReference type="SAM" id="MobiDB-lite"/>
    </source>
</evidence>
<feature type="region of interest" description="Disordered" evidence="1">
    <location>
        <begin position="135"/>
        <end position="155"/>
    </location>
</feature>
<sequence>MTRYFLWIPPSPLLVRTSSTSRRKKRRTGRASRTKTATDSDNEAQVEEDLAAVRERLGSDYGDFTLAPPSTALEIEMLCRQLRQERRKGLERDRLLVRIWKTVRTIFTCVAPGQELPRVEKGNFQHFTFMDEAATGLEPPEDLDSDVDTTQSKGS</sequence>
<dbReference type="Proteomes" id="UP000011115">
    <property type="component" value="Unassembled WGS sequence"/>
</dbReference>
<protein>
    <submittedName>
        <fullName evidence="2">Uncharacterized protein</fullName>
    </submittedName>
</protein>
<proteinExistence type="predicted"/>
<reference evidence="2" key="2">
    <citation type="submission" date="2015-06" db="UniProtKB">
        <authorList>
            <consortium name="EnsemblPlants"/>
        </authorList>
    </citation>
    <scope>IDENTIFICATION</scope>
    <source>
        <strain evidence="2">DM1-3 516 R44</strain>
    </source>
</reference>
<dbReference type="InParanoid" id="M1DC48"/>
<dbReference type="AlphaFoldDB" id="M1DC48"/>